<dbReference type="EMBL" id="CACVAZ010000011">
    <property type="protein sequence ID" value="CAA6803292.1"/>
    <property type="molecule type" value="Genomic_DNA"/>
</dbReference>
<name>A0A6S6SIU8_9BACT</name>
<reference evidence="2" key="1">
    <citation type="submission" date="2020-01" db="EMBL/GenBank/DDBJ databases">
        <authorList>
            <person name="Meier V. D."/>
            <person name="Meier V D."/>
        </authorList>
    </citation>
    <scope>NUCLEOTIDE SEQUENCE</scope>
    <source>
        <strain evidence="2">HLG_WM_MAG_02</strain>
    </source>
</reference>
<feature type="chain" id="PRO_5028294672" description="Cadherin domain-containing protein" evidence="1">
    <location>
        <begin position="24"/>
        <end position="744"/>
    </location>
</feature>
<dbReference type="PROSITE" id="PS51257">
    <property type="entry name" value="PROKAR_LIPOPROTEIN"/>
    <property type="match status" value="1"/>
</dbReference>
<dbReference type="AlphaFoldDB" id="A0A6S6SIU8"/>
<evidence type="ECO:0000313" key="2">
    <source>
        <dbReference type="EMBL" id="CAA6803292.1"/>
    </source>
</evidence>
<sequence length="744" mass="83851">MSKNLTLALFSLLLIGCGGGASQHEPREEKSLYFVDAPSNGIDYACGERRGVTKTYTLNGFSKHGAFKCVYSPINFSLGSLELGSIKSVVNNQTIYPQDLVENFNGDFNNEEVLKIAILLQSLNDNNNSEYINIPQNTKDKITLTTLKDLSIEELNQAIVKMGLTPVSLDETRVHLILNSPNVQSGKPSIKSFEEEISNELTVGNTIGELNINKGDGELIYPFLLEGEGKEHFILNNNGKLILTQSFITPQTLELNVTVSNEFGYSTAPLTIHVKDSGKIGKAQMGRLKEANVKIFKLLSNGTKELVTTEQTNNTGSLNLLGNFDLHTELLEDHSFYIYEVSEGFDVDVDDNGKEDTSQTQNHGTMHLISKGIWIKNANQKIRVTPLSEMLYTYLERDNFKNVEESLTKYSEILLKTSLDTDTTVDAKDIMLFNPLQDKALLYETLTYNNTYNNIVHQLRRGNSTYKNSIFNAFVVESFQANAIEIVGSSIYTIDMLNSGEFNIYDLETKGKIGGLKLPNAPFEEDTHVMYVNVLGPVVIISSLEDWSYKIDINDQSKPTLLNEPHIQTAILSGSFRHTAIGYSQEIQLFAQEQQSHIYNVTNTIKFLNVDEHNILHQFEFNSQLSEIESLWVKNEYLYVIGNNKMHIFTETNTKATLNKIYNEHNVTGNIIGIEEETLYILKENLLTLYDINSPLNPKFIEEFTVPFTYKLGIKTNGKYLSTGSKIIEIEALRASKELIEEYY</sequence>
<gene>
    <name evidence="2" type="ORF">HELGO_WM29115</name>
</gene>
<protein>
    <recommendedName>
        <fullName evidence="3">Cadherin domain-containing protein</fullName>
    </recommendedName>
</protein>
<proteinExistence type="predicted"/>
<feature type="signal peptide" evidence="1">
    <location>
        <begin position="1"/>
        <end position="23"/>
    </location>
</feature>
<evidence type="ECO:0008006" key="3">
    <source>
        <dbReference type="Google" id="ProtNLM"/>
    </source>
</evidence>
<evidence type="ECO:0000256" key="1">
    <source>
        <dbReference type="SAM" id="SignalP"/>
    </source>
</evidence>
<accession>A0A6S6SIU8</accession>
<dbReference type="CDD" id="cd11304">
    <property type="entry name" value="Cadherin_repeat"/>
    <property type="match status" value="1"/>
</dbReference>
<organism evidence="2">
    <name type="scientific">uncultured Sulfurovum sp</name>
    <dbReference type="NCBI Taxonomy" id="269237"/>
    <lineage>
        <taxon>Bacteria</taxon>
        <taxon>Pseudomonadati</taxon>
        <taxon>Campylobacterota</taxon>
        <taxon>Epsilonproteobacteria</taxon>
        <taxon>Campylobacterales</taxon>
        <taxon>Sulfurovaceae</taxon>
        <taxon>Sulfurovum</taxon>
        <taxon>environmental samples</taxon>
    </lineage>
</organism>
<keyword evidence="1" id="KW-0732">Signal</keyword>